<dbReference type="AlphaFoldDB" id="A0A5B7HLU2"/>
<proteinExistence type="predicted"/>
<evidence type="ECO:0000313" key="2">
    <source>
        <dbReference type="Proteomes" id="UP000324222"/>
    </source>
</evidence>
<name>A0A5B7HLU2_PORTR</name>
<reference evidence="1 2" key="1">
    <citation type="submission" date="2019-05" db="EMBL/GenBank/DDBJ databases">
        <title>Another draft genome of Portunus trituberculatus and its Hox gene families provides insights of decapod evolution.</title>
        <authorList>
            <person name="Jeong J.-H."/>
            <person name="Song I."/>
            <person name="Kim S."/>
            <person name="Choi T."/>
            <person name="Kim D."/>
            <person name="Ryu S."/>
            <person name="Kim W."/>
        </authorList>
    </citation>
    <scope>NUCLEOTIDE SEQUENCE [LARGE SCALE GENOMIC DNA]</scope>
    <source>
        <tissue evidence="1">Muscle</tissue>
    </source>
</reference>
<evidence type="ECO:0000313" key="1">
    <source>
        <dbReference type="EMBL" id="MPC73861.1"/>
    </source>
</evidence>
<organism evidence="1 2">
    <name type="scientific">Portunus trituberculatus</name>
    <name type="common">Swimming crab</name>
    <name type="synonym">Neptunus trituberculatus</name>
    <dbReference type="NCBI Taxonomy" id="210409"/>
    <lineage>
        <taxon>Eukaryota</taxon>
        <taxon>Metazoa</taxon>
        <taxon>Ecdysozoa</taxon>
        <taxon>Arthropoda</taxon>
        <taxon>Crustacea</taxon>
        <taxon>Multicrustacea</taxon>
        <taxon>Malacostraca</taxon>
        <taxon>Eumalacostraca</taxon>
        <taxon>Eucarida</taxon>
        <taxon>Decapoda</taxon>
        <taxon>Pleocyemata</taxon>
        <taxon>Brachyura</taxon>
        <taxon>Eubrachyura</taxon>
        <taxon>Portunoidea</taxon>
        <taxon>Portunidae</taxon>
        <taxon>Portuninae</taxon>
        <taxon>Portunus</taxon>
    </lineage>
</organism>
<dbReference type="EMBL" id="VSRR010037690">
    <property type="protein sequence ID" value="MPC73861.1"/>
    <property type="molecule type" value="Genomic_DNA"/>
</dbReference>
<accession>A0A5B7HLU2</accession>
<dbReference type="Proteomes" id="UP000324222">
    <property type="component" value="Unassembled WGS sequence"/>
</dbReference>
<keyword evidence="2" id="KW-1185">Reference proteome</keyword>
<comment type="caution">
    <text evidence="1">The sequence shown here is derived from an EMBL/GenBank/DDBJ whole genome shotgun (WGS) entry which is preliminary data.</text>
</comment>
<sequence>MEVEVEMVVLVEVEMEVEMEVEVEVAIEVVVVMVQPPRAWAGRQLRGCQKQTMWQQRAHDRNTPRLQGPTCCTEHLLPPLQTSATTRRCRRTES</sequence>
<gene>
    <name evidence="1" type="ORF">E2C01_068201</name>
</gene>
<protein>
    <submittedName>
        <fullName evidence="1">Uncharacterized protein</fullName>
    </submittedName>
</protein>